<organism evidence="2 3">
    <name type="scientific">Ambispora gerdemannii</name>
    <dbReference type="NCBI Taxonomy" id="144530"/>
    <lineage>
        <taxon>Eukaryota</taxon>
        <taxon>Fungi</taxon>
        <taxon>Fungi incertae sedis</taxon>
        <taxon>Mucoromycota</taxon>
        <taxon>Glomeromycotina</taxon>
        <taxon>Glomeromycetes</taxon>
        <taxon>Archaeosporales</taxon>
        <taxon>Ambisporaceae</taxon>
        <taxon>Ambispora</taxon>
    </lineage>
</organism>
<reference evidence="2" key="1">
    <citation type="submission" date="2021-06" db="EMBL/GenBank/DDBJ databases">
        <authorList>
            <person name="Kallberg Y."/>
            <person name="Tangrot J."/>
            <person name="Rosling A."/>
        </authorList>
    </citation>
    <scope>NUCLEOTIDE SEQUENCE</scope>
    <source>
        <strain evidence="2">MT106</strain>
    </source>
</reference>
<accession>A0A9N9BCL7</accession>
<dbReference type="EMBL" id="CAJVPL010001252">
    <property type="protein sequence ID" value="CAG8561445.1"/>
    <property type="molecule type" value="Genomic_DNA"/>
</dbReference>
<evidence type="ECO:0000256" key="1">
    <source>
        <dbReference type="SAM" id="MobiDB-lite"/>
    </source>
</evidence>
<keyword evidence="3" id="KW-1185">Reference proteome</keyword>
<sequence>YSTSLPTLSKFENETESADTQMNNQTEFPSSYPDYANNVIQYTDLEPDSAL</sequence>
<feature type="region of interest" description="Disordered" evidence="1">
    <location>
        <begin position="1"/>
        <end position="34"/>
    </location>
</feature>
<evidence type="ECO:0000313" key="3">
    <source>
        <dbReference type="Proteomes" id="UP000789831"/>
    </source>
</evidence>
<evidence type="ECO:0000313" key="2">
    <source>
        <dbReference type="EMBL" id="CAG8561445.1"/>
    </source>
</evidence>
<name>A0A9N9BCL7_9GLOM</name>
<dbReference type="AlphaFoldDB" id="A0A9N9BCL7"/>
<comment type="caution">
    <text evidence="2">The sequence shown here is derived from an EMBL/GenBank/DDBJ whole genome shotgun (WGS) entry which is preliminary data.</text>
</comment>
<feature type="non-terminal residue" evidence="2">
    <location>
        <position position="1"/>
    </location>
</feature>
<proteinExistence type="predicted"/>
<feature type="compositionally biased region" description="Polar residues" evidence="1">
    <location>
        <begin position="18"/>
        <end position="29"/>
    </location>
</feature>
<gene>
    <name evidence="2" type="ORF">AGERDE_LOCUS7171</name>
</gene>
<protein>
    <submittedName>
        <fullName evidence="2">7204_t:CDS:1</fullName>
    </submittedName>
</protein>
<dbReference type="Proteomes" id="UP000789831">
    <property type="component" value="Unassembled WGS sequence"/>
</dbReference>